<dbReference type="Pfam" id="PF13816">
    <property type="entry name" value="Dehydratase_hem"/>
    <property type="match status" value="1"/>
</dbReference>
<dbReference type="GO" id="GO:0046872">
    <property type="term" value="F:metal ion binding"/>
    <property type="evidence" value="ECO:0007669"/>
    <property type="project" value="UniProtKB-KW"/>
</dbReference>
<name>A0A5N5WNH6_9EURO</name>
<evidence type="ECO:0000313" key="6">
    <source>
        <dbReference type="EMBL" id="KAB8068750.1"/>
    </source>
</evidence>
<keyword evidence="4" id="KW-0408">Iron</keyword>
<evidence type="ECO:0000256" key="3">
    <source>
        <dbReference type="ARBA" id="ARBA00022723"/>
    </source>
</evidence>
<evidence type="ECO:0000256" key="2">
    <source>
        <dbReference type="ARBA" id="ARBA00022617"/>
    </source>
</evidence>
<dbReference type="AlphaFoldDB" id="A0A5N5WNH6"/>
<dbReference type="Proteomes" id="UP000326565">
    <property type="component" value="Unassembled WGS sequence"/>
</dbReference>
<protein>
    <submittedName>
        <fullName evidence="6">Hem-containing dehydratase protein</fullName>
    </submittedName>
</protein>
<keyword evidence="2" id="KW-0349">Heme</keyword>
<comment type="cofactor">
    <cofactor evidence="1">
        <name>heme b</name>
        <dbReference type="ChEBI" id="CHEBI:60344"/>
    </cofactor>
</comment>
<gene>
    <name evidence="6" type="ORF">BDV29DRAFT_63488</name>
</gene>
<organism evidence="6 7">
    <name type="scientific">Aspergillus leporis</name>
    <dbReference type="NCBI Taxonomy" id="41062"/>
    <lineage>
        <taxon>Eukaryota</taxon>
        <taxon>Fungi</taxon>
        <taxon>Dikarya</taxon>
        <taxon>Ascomycota</taxon>
        <taxon>Pezizomycotina</taxon>
        <taxon>Eurotiomycetes</taxon>
        <taxon>Eurotiomycetidae</taxon>
        <taxon>Eurotiales</taxon>
        <taxon>Aspergillaceae</taxon>
        <taxon>Aspergillus</taxon>
        <taxon>Aspergillus subgen. Circumdati</taxon>
    </lineage>
</organism>
<dbReference type="InterPro" id="IPR025702">
    <property type="entry name" value="OXD"/>
</dbReference>
<evidence type="ECO:0000256" key="1">
    <source>
        <dbReference type="ARBA" id="ARBA00001970"/>
    </source>
</evidence>
<dbReference type="GO" id="GO:0016829">
    <property type="term" value="F:lyase activity"/>
    <property type="evidence" value="ECO:0007669"/>
    <property type="project" value="UniProtKB-KW"/>
</dbReference>
<keyword evidence="3" id="KW-0479">Metal-binding</keyword>
<keyword evidence="7" id="KW-1185">Reference proteome</keyword>
<evidence type="ECO:0000313" key="7">
    <source>
        <dbReference type="Proteomes" id="UP000326565"/>
    </source>
</evidence>
<proteinExistence type="predicted"/>
<evidence type="ECO:0000256" key="5">
    <source>
        <dbReference type="ARBA" id="ARBA00023239"/>
    </source>
</evidence>
<sequence length="360" mass="41070">MGCSARTFPLQRPSNHIPPMPRWYAFFPNGLDKVFTAYIGVQHHNGLDAGFEQCVTAVENWLSENCNNAPASVERFRVIDGDDVPRSLVFVCYWADERKYEEKTRQLDLSRLYRDLNPLYQQTVGLWCERFTSHVSRLETNYSGTDYLPGLARLPGTQPVDHSYSGYWGAARDRIPDSAHDRFAQDQDSVAASLPDTAPSSLGKHLSGTNFHNLVYIRSGQFWNNCDDEEKQMYEERLEPTLRKGLSYLWENRAETGSMGLRYLQNVPNSSPEWAGKSNESCVSGFFRSLTDLEAWAKRHSSHLAIYTGAIRHAKTFGDKRRFRTWHEVSVLMCGDAHFEYLNCLPGTGMIRSITLTEVS</sequence>
<keyword evidence="5" id="KW-0456">Lyase</keyword>
<evidence type="ECO:0000256" key="4">
    <source>
        <dbReference type="ARBA" id="ARBA00023004"/>
    </source>
</evidence>
<accession>A0A5N5WNH6</accession>
<dbReference type="OrthoDB" id="3359285at2759"/>
<dbReference type="EMBL" id="ML732375">
    <property type="protein sequence ID" value="KAB8068750.1"/>
    <property type="molecule type" value="Genomic_DNA"/>
</dbReference>
<reference evidence="6 7" key="1">
    <citation type="submission" date="2019-04" db="EMBL/GenBank/DDBJ databases">
        <title>Friends and foes A comparative genomics study of 23 Aspergillus species from section Flavi.</title>
        <authorList>
            <consortium name="DOE Joint Genome Institute"/>
            <person name="Kjaerbolling I."/>
            <person name="Vesth T."/>
            <person name="Frisvad J.C."/>
            <person name="Nybo J.L."/>
            <person name="Theobald S."/>
            <person name="Kildgaard S."/>
            <person name="Isbrandt T."/>
            <person name="Kuo A."/>
            <person name="Sato A."/>
            <person name="Lyhne E.K."/>
            <person name="Kogle M.E."/>
            <person name="Wiebenga A."/>
            <person name="Kun R.S."/>
            <person name="Lubbers R.J."/>
            <person name="Makela M.R."/>
            <person name="Barry K."/>
            <person name="Chovatia M."/>
            <person name="Clum A."/>
            <person name="Daum C."/>
            <person name="Haridas S."/>
            <person name="He G."/>
            <person name="LaButti K."/>
            <person name="Lipzen A."/>
            <person name="Mondo S."/>
            <person name="Riley R."/>
            <person name="Salamov A."/>
            <person name="Simmons B.A."/>
            <person name="Magnuson J.K."/>
            <person name="Henrissat B."/>
            <person name="Mortensen U.H."/>
            <person name="Larsen T.O."/>
            <person name="Devries R.P."/>
            <person name="Grigoriev I.V."/>
            <person name="Machida M."/>
            <person name="Baker S.E."/>
            <person name="Andersen M.R."/>
        </authorList>
    </citation>
    <scope>NUCLEOTIDE SEQUENCE [LARGE SCALE GENOMIC DNA]</scope>
    <source>
        <strain evidence="6 7">CBS 151.66</strain>
    </source>
</reference>